<evidence type="ECO:0000259" key="4">
    <source>
        <dbReference type="PROSITE" id="PS50076"/>
    </source>
</evidence>
<dbReference type="FunFam" id="2.60.260.20:FF:000008">
    <property type="entry name" value="Curved DNA-binding protein"/>
    <property type="match status" value="1"/>
</dbReference>
<dbReference type="CDD" id="cd10747">
    <property type="entry name" value="DnaJ_C"/>
    <property type="match status" value="1"/>
</dbReference>
<dbReference type="SMART" id="SM00271">
    <property type="entry name" value="DnaJ"/>
    <property type="match status" value="1"/>
</dbReference>
<dbReference type="SUPFAM" id="SSF49493">
    <property type="entry name" value="HSP40/DnaJ peptide-binding domain"/>
    <property type="match status" value="2"/>
</dbReference>
<dbReference type="GO" id="GO:0042026">
    <property type="term" value="P:protein refolding"/>
    <property type="evidence" value="ECO:0007669"/>
    <property type="project" value="TreeGrafter"/>
</dbReference>
<dbReference type="InterPro" id="IPR018253">
    <property type="entry name" value="DnaJ_domain_CS"/>
</dbReference>
<dbReference type="PRINTS" id="PR00625">
    <property type="entry name" value="JDOMAIN"/>
</dbReference>
<keyword evidence="3" id="KW-0143">Chaperone</keyword>
<evidence type="ECO:0000256" key="3">
    <source>
        <dbReference type="ARBA" id="ARBA00023186"/>
    </source>
</evidence>
<keyword evidence="6" id="KW-1185">Reference proteome</keyword>
<dbReference type="GO" id="GO:0005737">
    <property type="term" value="C:cytoplasm"/>
    <property type="evidence" value="ECO:0007669"/>
    <property type="project" value="TreeGrafter"/>
</dbReference>
<dbReference type="SUPFAM" id="SSF46565">
    <property type="entry name" value="Chaperone J-domain"/>
    <property type="match status" value="1"/>
</dbReference>
<gene>
    <name evidence="5" type="ORF">CEY11_01380</name>
</gene>
<dbReference type="FunFam" id="2.60.260.20:FF:000013">
    <property type="entry name" value="DnaJ subfamily B member 11"/>
    <property type="match status" value="1"/>
</dbReference>
<keyword evidence="2" id="KW-0238">DNA-binding</keyword>
<accession>A0A225MZB6</accession>
<evidence type="ECO:0000256" key="2">
    <source>
        <dbReference type="ARBA" id="ARBA00023125"/>
    </source>
</evidence>
<dbReference type="OrthoDB" id="9779889at2"/>
<evidence type="ECO:0000313" key="5">
    <source>
        <dbReference type="EMBL" id="OWT66412.1"/>
    </source>
</evidence>
<dbReference type="RefSeq" id="WP_088601538.1">
    <property type="nucleotide sequence ID" value="NZ_NJIH01000001.1"/>
</dbReference>
<keyword evidence="1" id="KW-0963">Cytoplasm</keyword>
<dbReference type="EMBL" id="NJIH01000001">
    <property type="protein sequence ID" value="OWT66412.1"/>
    <property type="molecule type" value="Genomic_DNA"/>
</dbReference>
<dbReference type="InterPro" id="IPR008971">
    <property type="entry name" value="HSP40/DnaJ_pept-bd"/>
</dbReference>
<dbReference type="InterPro" id="IPR036869">
    <property type="entry name" value="J_dom_sf"/>
</dbReference>
<dbReference type="Pfam" id="PF01556">
    <property type="entry name" value="DnaJ_C"/>
    <property type="match status" value="1"/>
</dbReference>
<dbReference type="GO" id="GO:0003677">
    <property type="term" value="F:DNA binding"/>
    <property type="evidence" value="ECO:0007669"/>
    <property type="project" value="UniProtKB-KW"/>
</dbReference>
<dbReference type="PROSITE" id="PS50076">
    <property type="entry name" value="DNAJ_2"/>
    <property type="match status" value="1"/>
</dbReference>
<dbReference type="GO" id="GO:0051082">
    <property type="term" value="F:unfolded protein binding"/>
    <property type="evidence" value="ECO:0007669"/>
    <property type="project" value="InterPro"/>
</dbReference>
<organism evidence="5 6">
    <name type="scientific">Candidimonas nitroreducens</name>
    <dbReference type="NCBI Taxonomy" id="683354"/>
    <lineage>
        <taxon>Bacteria</taxon>
        <taxon>Pseudomonadati</taxon>
        <taxon>Pseudomonadota</taxon>
        <taxon>Betaproteobacteria</taxon>
        <taxon>Burkholderiales</taxon>
        <taxon>Alcaligenaceae</taxon>
        <taxon>Candidimonas</taxon>
    </lineage>
</organism>
<dbReference type="Proteomes" id="UP000214603">
    <property type="component" value="Unassembled WGS sequence"/>
</dbReference>
<comment type="caution">
    <text evidence="5">The sequence shown here is derived from an EMBL/GenBank/DDBJ whole genome shotgun (WGS) entry which is preliminary data.</text>
</comment>
<dbReference type="Gene3D" id="1.10.287.110">
    <property type="entry name" value="DnaJ domain"/>
    <property type="match status" value="1"/>
</dbReference>
<reference evidence="6" key="1">
    <citation type="submission" date="2017-06" db="EMBL/GenBank/DDBJ databases">
        <title>Herbaspirillum phytohormonus sp. nov., isolated from the root nodule of Robinia pseudoacacia in lead-zinc mine.</title>
        <authorList>
            <person name="Fan M."/>
            <person name="Lin Y."/>
        </authorList>
    </citation>
    <scope>NUCLEOTIDE SEQUENCE [LARGE SCALE GENOMIC DNA]</scope>
    <source>
        <strain evidence="6">SC-089</strain>
    </source>
</reference>
<evidence type="ECO:0000313" key="6">
    <source>
        <dbReference type="Proteomes" id="UP000214603"/>
    </source>
</evidence>
<dbReference type="CDD" id="cd06257">
    <property type="entry name" value="DnaJ"/>
    <property type="match status" value="1"/>
</dbReference>
<dbReference type="InterPro" id="IPR001623">
    <property type="entry name" value="DnaJ_domain"/>
</dbReference>
<name>A0A225MZB6_9BURK</name>
<dbReference type="Pfam" id="PF00226">
    <property type="entry name" value="DnaJ"/>
    <property type="match status" value="1"/>
</dbReference>
<dbReference type="PANTHER" id="PTHR43096">
    <property type="entry name" value="DNAJ HOMOLOG 1, MITOCHONDRIAL-RELATED"/>
    <property type="match status" value="1"/>
</dbReference>
<dbReference type="PANTHER" id="PTHR43096:SF52">
    <property type="entry name" value="DNAJ HOMOLOG 1, MITOCHONDRIAL-RELATED"/>
    <property type="match status" value="1"/>
</dbReference>
<dbReference type="InterPro" id="IPR002939">
    <property type="entry name" value="DnaJ_C"/>
</dbReference>
<evidence type="ECO:0000256" key="1">
    <source>
        <dbReference type="ARBA" id="ARBA00022490"/>
    </source>
</evidence>
<dbReference type="AlphaFoldDB" id="A0A225MZB6"/>
<feature type="domain" description="J" evidence="4">
    <location>
        <begin position="5"/>
        <end position="69"/>
    </location>
</feature>
<proteinExistence type="predicted"/>
<protein>
    <submittedName>
        <fullName evidence="5">Molecular chaperone DnaJ</fullName>
    </submittedName>
</protein>
<sequence>MKYVDYYKVLGLERDATQADIKKAYRKLAHAYHPDVSKKPDAEEKFKEVAEAYATLKDPEKRAAYDELGRHPQGEDFVPPEQWQEQFRHSGADFSDVDLADLMAAFAAAQRSAGAAGQGRRHQHAPPPLRGQDFEFTLPVTLEQVYAGAETEVSLQIPEYDAQGLLHQAAKTFRIHIPKGATDGQRLRLPGKGGAGLNGGKPGDLYLAMRLQPHQLYRVDGKDLYMDLPLAPWEAVLGASVRIPTLGGTVEMKIPPGTVAGRKLRLGGRGLPAASGSQGDQYAVVRIDVPRTVSDEERELYTRLASVSGYQPRSHFDAGA</sequence>
<dbReference type="PROSITE" id="PS00636">
    <property type="entry name" value="DNAJ_1"/>
    <property type="match status" value="1"/>
</dbReference>
<dbReference type="Gene3D" id="2.60.260.20">
    <property type="entry name" value="Urease metallochaperone UreE, N-terminal domain"/>
    <property type="match status" value="2"/>
</dbReference>